<protein>
    <submittedName>
        <fullName evidence="2">Putative secreted protein</fullName>
    </submittedName>
</protein>
<dbReference type="EMBL" id="GBBM01007831">
    <property type="protein sequence ID" value="JAC27587.1"/>
    <property type="molecule type" value="mRNA"/>
</dbReference>
<keyword evidence="1" id="KW-0732">Signal</keyword>
<evidence type="ECO:0000256" key="1">
    <source>
        <dbReference type="SAM" id="SignalP"/>
    </source>
</evidence>
<name>A0A023G1Q7_AMBTT</name>
<accession>A0A023G1Q7</accession>
<reference evidence="2" key="1">
    <citation type="submission" date="2014-03" db="EMBL/GenBank/DDBJ databases">
        <title>The sialotranscriptome of Amblyomma triste, Amblyomma parvum and Amblyomma cajennense ticks, uncovered by 454-based RNA-seq.</title>
        <authorList>
            <person name="Garcia G.R."/>
            <person name="Gardinassi L.G."/>
            <person name="Ribeiro J.M."/>
            <person name="Anatriello E."/>
            <person name="Ferreira B.R."/>
            <person name="Moreira H.N."/>
            <person name="Mafra C."/>
            <person name="Olegario M.M."/>
            <person name="Szabo P.J."/>
            <person name="Miranda-Santos I.K."/>
            <person name="Maruyama S.R."/>
        </authorList>
    </citation>
    <scope>NUCLEOTIDE SEQUENCE</scope>
    <source>
        <strain evidence="2">Mato Grasso do Sul</strain>
        <tissue evidence="2">Salivary glands</tissue>
    </source>
</reference>
<dbReference type="AlphaFoldDB" id="A0A023G1Q7"/>
<evidence type="ECO:0000313" key="2">
    <source>
        <dbReference type="EMBL" id="JAC27587.1"/>
    </source>
</evidence>
<proteinExistence type="evidence at transcript level"/>
<feature type="signal peptide" evidence="1">
    <location>
        <begin position="1"/>
        <end position="20"/>
    </location>
</feature>
<sequence>MNSAVFLTFFLLLAVHHVQGGNTSPGNGYKWLERCTKQCNPLGPENNCPPRCGCYGKPGSRSYGTCISPTGPFPSDYDPRYLGPIKRGVQLPRRRYRG</sequence>
<feature type="chain" id="PRO_5001516538" evidence="1">
    <location>
        <begin position="21"/>
        <end position="98"/>
    </location>
</feature>
<organism evidence="2">
    <name type="scientific">Amblyomma triste</name>
    <name type="common">Neotropical tick</name>
    <dbReference type="NCBI Taxonomy" id="251400"/>
    <lineage>
        <taxon>Eukaryota</taxon>
        <taxon>Metazoa</taxon>
        <taxon>Ecdysozoa</taxon>
        <taxon>Arthropoda</taxon>
        <taxon>Chelicerata</taxon>
        <taxon>Arachnida</taxon>
        <taxon>Acari</taxon>
        <taxon>Parasitiformes</taxon>
        <taxon>Ixodida</taxon>
        <taxon>Ixodoidea</taxon>
        <taxon>Ixodidae</taxon>
        <taxon>Amblyomminae</taxon>
        <taxon>Amblyomma</taxon>
    </lineage>
</organism>